<evidence type="ECO:0000256" key="2">
    <source>
        <dbReference type="ARBA" id="ARBA00023015"/>
    </source>
</evidence>
<keyword evidence="9" id="KW-1185">Reference proteome</keyword>
<evidence type="ECO:0000256" key="4">
    <source>
        <dbReference type="ARBA" id="ARBA00023163"/>
    </source>
</evidence>
<feature type="region of interest" description="Disordered" evidence="6">
    <location>
        <begin position="67"/>
        <end position="139"/>
    </location>
</feature>
<dbReference type="EMBL" id="QPKB01000011">
    <property type="protein sequence ID" value="RWR94551.1"/>
    <property type="molecule type" value="Genomic_DNA"/>
</dbReference>
<reference evidence="8 9" key="1">
    <citation type="journal article" date="2019" name="Nat. Plants">
        <title>Stout camphor tree genome fills gaps in understanding of flowering plant genome evolution.</title>
        <authorList>
            <person name="Chaw S.M."/>
            <person name="Liu Y.C."/>
            <person name="Wu Y.W."/>
            <person name="Wang H.Y."/>
            <person name="Lin C.I."/>
            <person name="Wu C.S."/>
            <person name="Ke H.M."/>
            <person name="Chang L.Y."/>
            <person name="Hsu C.Y."/>
            <person name="Yang H.T."/>
            <person name="Sudianto E."/>
            <person name="Hsu M.H."/>
            <person name="Wu K.P."/>
            <person name="Wang L.N."/>
            <person name="Leebens-Mack J.H."/>
            <person name="Tsai I.J."/>
        </authorList>
    </citation>
    <scope>NUCLEOTIDE SEQUENCE [LARGE SCALE GENOMIC DNA]</scope>
    <source>
        <strain evidence="9">cv. Chaw 1501</strain>
        <tissue evidence="8">Young leaves</tissue>
    </source>
</reference>
<dbReference type="InterPro" id="IPR044810">
    <property type="entry name" value="WRKY_plant"/>
</dbReference>
<accession>A0A3S3NGA3</accession>
<dbReference type="GO" id="GO:0003700">
    <property type="term" value="F:DNA-binding transcription factor activity"/>
    <property type="evidence" value="ECO:0007669"/>
    <property type="project" value="InterPro"/>
</dbReference>
<keyword evidence="2" id="KW-0805">Transcription regulation</keyword>
<dbReference type="SMART" id="SM00774">
    <property type="entry name" value="WRKY"/>
    <property type="match status" value="1"/>
</dbReference>
<dbReference type="PANTHER" id="PTHR31221:SF350">
    <property type="entry name" value="WRKY TRANSCRIPTION FACTOR 48-RELATED"/>
    <property type="match status" value="1"/>
</dbReference>
<organism evidence="8 9">
    <name type="scientific">Cinnamomum micranthum f. kanehirae</name>
    <dbReference type="NCBI Taxonomy" id="337451"/>
    <lineage>
        <taxon>Eukaryota</taxon>
        <taxon>Viridiplantae</taxon>
        <taxon>Streptophyta</taxon>
        <taxon>Embryophyta</taxon>
        <taxon>Tracheophyta</taxon>
        <taxon>Spermatophyta</taxon>
        <taxon>Magnoliopsida</taxon>
        <taxon>Magnoliidae</taxon>
        <taxon>Laurales</taxon>
        <taxon>Lauraceae</taxon>
        <taxon>Cinnamomum</taxon>
    </lineage>
</organism>
<keyword evidence="4" id="KW-0804">Transcription</keyword>
<proteinExistence type="predicted"/>
<comment type="subcellular location">
    <subcellularLocation>
        <location evidence="1">Nucleus</location>
    </subcellularLocation>
</comment>
<evidence type="ECO:0000259" key="7">
    <source>
        <dbReference type="PROSITE" id="PS50811"/>
    </source>
</evidence>
<dbReference type="Pfam" id="PF03106">
    <property type="entry name" value="WRKY"/>
    <property type="match status" value="1"/>
</dbReference>
<keyword evidence="3" id="KW-0238">DNA-binding</keyword>
<dbReference type="OrthoDB" id="693960at2759"/>
<dbReference type="Gene3D" id="2.20.25.80">
    <property type="entry name" value="WRKY domain"/>
    <property type="match status" value="1"/>
</dbReference>
<keyword evidence="5" id="KW-0539">Nucleus</keyword>
<dbReference type="InterPro" id="IPR003657">
    <property type="entry name" value="WRKY_dom"/>
</dbReference>
<evidence type="ECO:0000313" key="9">
    <source>
        <dbReference type="Proteomes" id="UP000283530"/>
    </source>
</evidence>
<dbReference type="PANTHER" id="PTHR31221">
    <property type="entry name" value="WRKY TRANSCRIPTION FACTOR PROTEIN 1-RELATED"/>
    <property type="match status" value="1"/>
</dbReference>
<sequence>MEETKNSAGITSFSDQVPTPFTSSGIFDLVSGDLAATGSIGFMELLGLEELAPSIFDLLPPLSLPPTSLPESSDAGNPPATPNSSSISSMSTEAANEEQAREVVEEGEVEEEQEEQEKIKKQSKPKKKNQKKERQPRFAFMTKSEVDHLEDGYRWRKYGQKAVKNSPYPRSYYRCTSAMCNVKKRVERSSDDPTIVVTTYEGKHTHLSPVVHRSGSSVVPRDRFGFASANAANFLPMQITQAHYQQQPYLLSLPPPSLNPCSAPSTASLLQYPPYYTPSASLLRDHGLLQDILPSDVRKEEYK</sequence>
<comment type="caution">
    <text evidence="8">The sequence shown here is derived from an EMBL/GenBank/DDBJ whole genome shotgun (WGS) entry which is preliminary data.</text>
</comment>
<dbReference type="GO" id="GO:0005634">
    <property type="term" value="C:nucleus"/>
    <property type="evidence" value="ECO:0007669"/>
    <property type="project" value="UniProtKB-SubCell"/>
</dbReference>
<gene>
    <name evidence="8" type="ORF">CKAN_02385000</name>
</gene>
<protein>
    <submittedName>
        <fullName evidence="8">Putative WRKY transcription factor 48</fullName>
    </submittedName>
</protein>
<feature type="domain" description="WRKY" evidence="7">
    <location>
        <begin position="144"/>
        <end position="209"/>
    </location>
</feature>
<dbReference type="FunFam" id="2.20.25.80:FF:000003">
    <property type="entry name" value="WRKY transcription factor 57"/>
    <property type="match status" value="1"/>
</dbReference>
<dbReference type="PROSITE" id="PS50811">
    <property type="entry name" value="WRKY"/>
    <property type="match status" value="1"/>
</dbReference>
<dbReference type="STRING" id="337451.A0A3S3NGA3"/>
<dbReference type="SUPFAM" id="SSF118290">
    <property type="entry name" value="WRKY DNA-binding domain"/>
    <property type="match status" value="1"/>
</dbReference>
<dbReference type="InterPro" id="IPR036576">
    <property type="entry name" value="WRKY_dom_sf"/>
</dbReference>
<name>A0A3S3NGA3_9MAGN</name>
<evidence type="ECO:0000256" key="5">
    <source>
        <dbReference type="ARBA" id="ARBA00023242"/>
    </source>
</evidence>
<dbReference type="Proteomes" id="UP000283530">
    <property type="component" value="Unassembled WGS sequence"/>
</dbReference>
<evidence type="ECO:0000313" key="8">
    <source>
        <dbReference type="EMBL" id="RWR94551.1"/>
    </source>
</evidence>
<feature type="compositionally biased region" description="Basic residues" evidence="6">
    <location>
        <begin position="121"/>
        <end position="131"/>
    </location>
</feature>
<evidence type="ECO:0000256" key="1">
    <source>
        <dbReference type="ARBA" id="ARBA00004123"/>
    </source>
</evidence>
<feature type="compositionally biased region" description="Acidic residues" evidence="6">
    <location>
        <begin position="105"/>
        <end position="115"/>
    </location>
</feature>
<dbReference type="GO" id="GO:0043565">
    <property type="term" value="F:sequence-specific DNA binding"/>
    <property type="evidence" value="ECO:0007669"/>
    <property type="project" value="InterPro"/>
</dbReference>
<evidence type="ECO:0000256" key="3">
    <source>
        <dbReference type="ARBA" id="ARBA00023125"/>
    </source>
</evidence>
<dbReference type="AlphaFoldDB" id="A0A3S3NGA3"/>
<evidence type="ECO:0000256" key="6">
    <source>
        <dbReference type="SAM" id="MobiDB-lite"/>
    </source>
</evidence>